<reference evidence="2 3" key="1">
    <citation type="journal article" date="2020" name="Nature">
        <title>Six reference-quality genomes reveal evolution of bat adaptations.</title>
        <authorList>
            <person name="Jebb D."/>
            <person name="Huang Z."/>
            <person name="Pippel M."/>
            <person name="Hughes G.M."/>
            <person name="Lavrichenko K."/>
            <person name="Devanna P."/>
            <person name="Winkler S."/>
            <person name="Jermiin L.S."/>
            <person name="Skirmuntt E.C."/>
            <person name="Katzourakis A."/>
            <person name="Burkitt-Gray L."/>
            <person name="Ray D.A."/>
            <person name="Sullivan K.A.M."/>
            <person name="Roscito J.G."/>
            <person name="Kirilenko B.M."/>
            <person name="Davalos L.M."/>
            <person name="Corthals A.P."/>
            <person name="Power M.L."/>
            <person name="Jones G."/>
            <person name="Ransome R.D."/>
            <person name="Dechmann D.K.N."/>
            <person name="Locatelli A.G."/>
            <person name="Puechmaille S.J."/>
            <person name="Fedrigo O."/>
            <person name="Jarvis E.D."/>
            <person name="Hiller M."/>
            <person name="Vernes S.C."/>
            <person name="Myers E.W."/>
            <person name="Teeling E.C."/>
        </authorList>
    </citation>
    <scope>NUCLEOTIDE SEQUENCE [LARGE SCALE GENOMIC DNA]</scope>
    <source>
        <strain evidence="2">Bat1K_MPI-CBG_1</strain>
    </source>
</reference>
<comment type="caution">
    <text evidence="2">The sequence shown here is derived from an EMBL/GenBank/DDBJ whole genome shotgun (WGS) entry which is preliminary data.</text>
</comment>
<evidence type="ECO:0000256" key="1">
    <source>
        <dbReference type="SAM" id="MobiDB-lite"/>
    </source>
</evidence>
<feature type="region of interest" description="Disordered" evidence="1">
    <location>
        <begin position="38"/>
        <end position="80"/>
    </location>
</feature>
<evidence type="ECO:0000313" key="3">
    <source>
        <dbReference type="Proteomes" id="UP000664940"/>
    </source>
</evidence>
<gene>
    <name evidence="2" type="ORF">HJG60_008004</name>
</gene>
<dbReference type="AlphaFoldDB" id="A0A834ERU3"/>
<dbReference type="EMBL" id="JABVXQ010000001">
    <property type="protein sequence ID" value="KAF6131110.1"/>
    <property type="molecule type" value="Genomic_DNA"/>
</dbReference>
<feature type="region of interest" description="Disordered" evidence="1">
    <location>
        <begin position="148"/>
        <end position="169"/>
    </location>
</feature>
<protein>
    <submittedName>
        <fullName evidence="2">Uncharacterized protein</fullName>
    </submittedName>
</protein>
<feature type="compositionally biased region" description="Basic residues" evidence="1">
    <location>
        <begin position="61"/>
        <end position="72"/>
    </location>
</feature>
<accession>A0A834ERU3</accession>
<organism evidence="2 3">
    <name type="scientific">Phyllostomus discolor</name>
    <name type="common">pale spear-nosed bat</name>
    <dbReference type="NCBI Taxonomy" id="89673"/>
    <lineage>
        <taxon>Eukaryota</taxon>
        <taxon>Metazoa</taxon>
        <taxon>Chordata</taxon>
        <taxon>Craniata</taxon>
        <taxon>Vertebrata</taxon>
        <taxon>Euteleostomi</taxon>
        <taxon>Mammalia</taxon>
        <taxon>Eutheria</taxon>
        <taxon>Laurasiatheria</taxon>
        <taxon>Chiroptera</taxon>
        <taxon>Yangochiroptera</taxon>
        <taxon>Phyllostomidae</taxon>
        <taxon>Phyllostominae</taxon>
        <taxon>Phyllostomus</taxon>
    </lineage>
</organism>
<name>A0A834ERU3_9CHIR</name>
<dbReference type="Proteomes" id="UP000664940">
    <property type="component" value="Unassembled WGS sequence"/>
</dbReference>
<proteinExistence type="predicted"/>
<evidence type="ECO:0000313" key="2">
    <source>
        <dbReference type="EMBL" id="KAF6131110.1"/>
    </source>
</evidence>
<sequence length="169" mass="18947">MAQREVWVCGRGYCGLAKPLRQVFLLFFSRRRARVLSRSRRDGKPQTAEPWEGSGYSSLKSKARKKKIHLKKREKEKERDGWKKVRVKPIGRGFLLAKEEVAPSPAETWSLLAEEAPPRTPALLLHTLGRKGSSQFARSAAAPSSLLSLPSPLLLQPPPPPRFLPETSS</sequence>